<dbReference type="Pfam" id="PF23015">
    <property type="entry name" value="zf-WIZ"/>
    <property type="match status" value="1"/>
</dbReference>
<dbReference type="InterPro" id="IPR055125">
    <property type="entry name" value="Wiz_C_Znf"/>
</dbReference>
<dbReference type="RefSeq" id="XP_008332279.1">
    <property type="nucleotide sequence ID" value="XM_008334057.3"/>
</dbReference>
<evidence type="ECO:0000256" key="11">
    <source>
        <dbReference type="SAM" id="Coils"/>
    </source>
</evidence>
<reference evidence="14 15" key="1">
    <citation type="journal article" date="2014" name="Nat. Genet.">
        <title>Whole-genome sequence of a flatfish provides insights into ZW sex chromosome evolution and adaptation to a benthic lifestyle.</title>
        <authorList>
            <person name="Chen S."/>
            <person name="Zhang G."/>
            <person name="Shao C."/>
            <person name="Huang Q."/>
            <person name="Liu G."/>
            <person name="Zhang P."/>
            <person name="Song W."/>
            <person name="An N."/>
            <person name="Chalopin D."/>
            <person name="Volff J.N."/>
            <person name="Hong Y."/>
            <person name="Li Q."/>
            <person name="Sha Z."/>
            <person name="Zhou H."/>
            <person name="Xie M."/>
            <person name="Yu Q."/>
            <person name="Liu Y."/>
            <person name="Xiang H."/>
            <person name="Wang N."/>
            <person name="Wu K."/>
            <person name="Yang C."/>
            <person name="Zhou Q."/>
            <person name="Liao X."/>
            <person name="Yang L."/>
            <person name="Hu Q."/>
            <person name="Zhang J."/>
            <person name="Meng L."/>
            <person name="Jin L."/>
            <person name="Tian Y."/>
            <person name="Lian J."/>
            <person name="Yang J."/>
            <person name="Miao G."/>
            <person name="Liu S."/>
            <person name="Liang Z."/>
            <person name="Yan F."/>
            <person name="Li Y."/>
            <person name="Sun B."/>
            <person name="Zhang H."/>
            <person name="Zhang J."/>
            <person name="Zhu Y."/>
            <person name="Du M."/>
            <person name="Zhao Y."/>
            <person name="Schartl M."/>
            <person name="Tang Q."/>
            <person name="Wang J."/>
        </authorList>
    </citation>
    <scope>NUCLEOTIDE SEQUENCE</scope>
</reference>
<dbReference type="SMART" id="SM00355">
    <property type="entry name" value="ZnF_C2H2"/>
    <property type="match status" value="11"/>
</dbReference>
<dbReference type="Proteomes" id="UP000265120">
    <property type="component" value="Chromosome 20"/>
</dbReference>
<dbReference type="GeneID" id="103396098"/>
<dbReference type="GO" id="GO:0008270">
    <property type="term" value="F:zinc ion binding"/>
    <property type="evidence" value="ECO:0007669"/>
    <property type="project" value="UniProtKB-KW"/>
</dbReference>
<dbReference type="GO" id="GO:0000978">
    <property type="term" value="F:RNA polymerase II cis-regulatory region sequence-specific DNA binding"/>
    <property type="evidence" value="ECO:0007669"/>
    <property type="project" value="TreeGrafter"/>
</dbReference>
<feature type="coiled-coil region" evidence="11">
    <location>
        <begin position="308"/>
        <end position="335"/>
    </location>
</feature>
<evidence type="ECO:0000259" key="13">
    <source>
        <dbReference type="PROSITE" id="PS50157"/>
    </source>
</evidence>
<evidence type="ECO:0000256" key="9">
    <source>
        <dbReference type="ARBA" id="ARBA00023242"/>
    </source>
</evidence>
<reference evidence="14" key="2">
    <citation type="submission" date="2025-08" db="UniProtKB">
        <authorList>
            <consortium name="Ensembl"/>
        </authorList>
    </citation>
    <scope>IDENTIFICATION</scope>
</reference>
<dbReference type="CTD" id="100007441"/>
<evidence type="ECO:0000256" key="10">
    <source>
        <dbReference type="PROSITE-ProRule" id="PRU00042"/>
    </source>
</evidence>
<feature type="region of interest" description="Disordered" evidence="12">
    <location>
        <begin position="150"/>
        <end position="215"/>
    </location>
</feature>
<dbReference type="PANTHER" id="PTHR24396:SF25">
    <property type="entry name" value="ZINC FINGER PROTEIN 644"/>
    <property type="match status" value="1"/>
</dbReference>
<dbReference type="AlphaFoldDB" id="A0A3P8WLJ3"/>
<keyword evidence="9" id="KW-0539">Nucleus</keyword>
<evidence type="ECO:0000256" key="1">
    <source>
        <dbReference type="ARBA" id="ARBA00004123"/>
    </source>
</evidence>
<feature type="domain" description="C2H2-type" evidence="13">
    <location>
        <begin position="885"/>
        <end position="907"/>
    </location>
</feature>
<keyword evidence="8" id="KW-0804">Transcription</keyword>
<evidence type="ECO:0000256" key="2">
    <source>
        <dbReference type="ARBA" id="ARBA00022723"/>
    </source>
</evidence>
<dbReference type="Ensembl" id="ENSCSET00000027998.1">
    <property type="protein sequence ID" value="ENSCSEP00000027629.1"/>
    <property type="gene ID" value="ENSCSEG00000017650.1"/>
</dbReference>
<dbReference type="InParanoid" id="A0A3P8WLJ3"/>
<keyword evidence="4 10" id="KW-0863">Zinc-finger</keyword>
<keyword evidence="7" id="KW-0238">DNA-binding</keyword>
<keyword evidence="15" id="KW-1185">Reference proteome</keyword>
<evidence type="ECO:0000256" key="7">
    <source>
        <dbReference type="ARBA" id="ARBA00023125"/>
    </source>
</evidence>
<dbReference type="STRING" id="244447.ENSCSEP00000027629"/>
<dbReference type="PANTHER" id="PTHR24396">
    <property type="entry name" value="ZINC FINGER PROTEIN"/>
    <property type="match status" value="1"/>
</dbReference>
<dbReference type="OrthoDB" id="8669871at2759"/>
<dbReference type="InterPro" id="IPR036236">
    <property type="entry name" value="Znf_C2H2_sf"/>
</dbReference>
<keyword evidence="3" id="KW-0677">Repeat</keyword>
<dbReference type="OMA" id="WGFDESP"/>
<evidence type="ECO:0000256" key="4">
    <source>
        <dbReference type="ARBA" id="ARBA00022771"/>
    </source>
</evidence>
<feature type="region of interest" description="Disordered" evidence="12">
    <location>
        <begin position="473"/>
        <end position="492"/>
    </location>
</feature>
<dbReference type="GO" id="GO:0005634">
    <property type="term" value="C:nucleus"/>
    <property type="evidence" value="ECO:0007669"/>
    <property type="project" value="UniProtKB-SubCell"/>
</dbReference>
<organism evidence="14 15">
    <name type="scientific">Cynoglossus semilaevis</name>
    <name type="common">Tongue sole</name>
    <dbReference type="NCBI Taxonomy" id="244447"/>
    <lineage>
        <taxon>Eukaryota</taxon>
        <taxon>Metazoa</taxon>
        <taxon>Chordata</taxon>
        <taxon>Craniata</taxon>
        <taxon>Vertebrata</taxon>
        <taxon>Euteleostomi</taxon>
        <taxon>Actinopterygii</taxon>
        <taxon>Neopterygii</taxon>
        <taxon>Teleostei</taxon>
        <taxon>Neoteleostei</taxon>
        <taxon>Acanthomorphata</taxon>
        <taxon>Carangaria</taxon>
        <taxon>Pleuronectiformes</taxon>
        <taxon>Pleuronectoidei</taxon>
        <taxon>Cynoglossidae</taxon>
        <taxon>Cynoglossinae</taxon>
        <taxon>Cynoglossus</taxon>
    </lineage>
</organism>
<dbReference type="InterPro" id="IPR013087">
    <property type="entry name" value="Znf_C2H2_type"/>
</dbReference>
<name>A0A3P8WLJ3_CYNSE</name>
<keyword evidence="6" id="KW-0805">Transcription regulation</keyword>
<dbReference type="InterPro" id="IPR051643">
    <property type="entry name" value="Transcr_Reg_ZincFinger"/>
</dbReference>
<reference evidence="14" key="3">
    <citation type="submission" date="2025-09" db="UniProtKB">
        <authorList>
            <consortium name="Ensembl"/>
        </authorList>
    </citation>
    <scope>IDENTIFICATION</scope>
</reference>
<feature type="compositionally biased region" description="Polar residues" evidence="12">
    <location>
        <begin position="665"/>
        <end position="675"/>
    </location>
</feature>
<accession>A0A3P8WLJ3</accession>
<evidence type="ECO:0000256" key="5">
    <source>
        <dbReference type="ARBA" id="ARBA00022833"/>
    </source>
</evidence>
<feature type="region of interest" description="Disordered" evidence="12">
    <location>
        <begin position="616"/>
        <end position="693"/>
    </location>
</feature>
<dbReference type="KEGG" id="csem:103396098"/>
<protein>
    <submittedName>
        <fullName evidence="14">Zinc finger protein 644a</fullName>
    </submittedName>
</protein>
<dbReference type="FunCoup" id="A0A3P8WLJ3">
    <property type="interactions" value="18"/>
</dbReference>
<keyword evidence="2" id="KW-0479">Metal-binding</keyword>
<feature type="compositionally biased region" description="Basic and acidic residues" evidence="12">
    <location>
        <begin position="617"/>
        <end position="640"/>
    </location>
</feature>
<evidence type="ECO:0000313" key="15">
    <source>
        <dbReference type="Proteomes" id="UP000265120"/>
    </source>
</evidence>
<dbReference type="Gene3D" id="3.30.160.60">
    <property type="entry name" value="Classic Zinc Finger"/>
    <property type="match status" value="5"/>
</dbReference>
<dbReference type="GO" id="GO:0000981">
    <property type="term" value="F:DNA-binding transcription factor activity, RNA polymerase II-specific"/>
    <property type="evidence" value="ECO:0007669"/>
    <property type="project" value="TreeGrafter"/>
</dbReference>
<evidence type="ECO:0000256" key="12">
    <source>
        <dbReference type="SAM" id="MobiDB-lite"/>
    </source>
</evidence>
<dbReference type="FunFam" id="3.30.160.60:FF:000646">
    <property type="entry name" value="Myeloid zinc finger 1"/>
    <property type="match status" value="1"/>
</dbReference>
<evidence type="ECO:0000256" key="8">
    <source>
        <dbReference type="ARBA" id="ARBA00023163"/>
    </source>
</evidence>
<feature type="region of interest" description="Disordered" evidence="12">
    <location>
        <begin position="1"/>
        <end position="20"/>
    </location>
</feature>
<evidence type="ECO:0000256" key="3">
    <source>
        <dbReference type="ARBA" id="ARBA00022737"/>
    </source>
</evidence>
<dbReference type="PROSITE" id="PS00028">
    <property type="entry name" value="ZINC_FINGER_C2H2_1"/>
    <property type="match status" value="4"/>
</dbReference>
<feature type="domain" description="C2H2-type" evidence="13">
    <location>
        <begin position="290"/>
        <end position="317"/>
    </location>
</feature>
<evidence type="ECO:0000313" key="14">
    <source>
        <dbReference type="Ensembl" id="ENSCSEP00000027629.1"/>
    </source>
</evidence>
<evidence type="ECO:0000256" key="6">
    <source>
        <dbReference type="ARBA" id="ARBA00023015"/>
    </source>
</evidence>
<proteinExistence type="predicted"/>
<keyword evidence="11" id="KW-0175">Coiled coil</keyword>
<dbReference type="SUPFAM" id="SSF57667">
    <property type="entry name" value="beta-beta-alpha zinc fingers"/>
    <property type="match status" value="1"/>
</dbReference>
<keyword evidence="5" id="KW-0862">Zinc</keyword>
<dbReference type="Pfam" id="PF00096">
    <property type="entry name" value="zf-C2H2"/>
    <property type="match status" value="2"/>
</dbReference>
<dbReference type="PROSITE" id="PS50157">
    <property type="entry name" value="ZINC_FINGER_C2H2_2"/>
    <property type="match status" value="3"/>
</dbReference>
<sequence>MATEKSCLPGADEDGKDADPEINAISLLQEPLKMAQGSSFTHPFSRASPKQNSVLDVLSNTDMFSPVGLENGPLHQATQANELNSISTEKEEEKSITPLKNVQEIESAEMWDFDEDSPDNLLTNLSSASHLPWGHQQELLEYLMENNRDCPQMESGEEDVSATDSQRRRKRKMDMVVMTDPSEKLSMELSEGEDSRRPRSFSNFPPTEKIPKFPNGTVNAIKDMFYNSPTRNSNLNHDSHGLSPQRRNIILNSHTEEKPAFYSCAKCDLSFKKEHYLLSHMKSHADPMPFTCRECGQSFRQSRLLIEHMSVHKEKKRVTKELKDANNKKEDKTRKLLCPQCSFATNCPNAFVQHAKTHDKNQEKRTRYGDRSKVDKTRKLFCPQCSFVTYYPNTFVQHAKTHEKEKKNLIKCSKCTFVTLIETDLIRHDIKQHSSLQVQAQKEGPDAFSCNICSYKAFSEDVFRNHLLRRHQQSFEKDNSKAPPPENKKVPHNTETFSCNLCLYRTFSEKVFINHILQRHQKTYGEYLAAQIGQENAQTSEAGYVPNCRSPPEDAEFTSKISVKNRITNRAHSSSESSDLSELLKSGRIERDLKSKVTESKLDKSINILLSRRKHCKDAAHQNRERSSCRATGRDSKNDRDEESDFSPNGHTLAFSVADTDSESRLNTEPSTMKKSLSKRKMSTPYHNRCDGDPLLRSKKILEDDQMSDEGTFQFTDTHTNENSFDNGLKKEKQNIMCTYSRRMSMRGALQASKRLYEKIKTEGQEPLDPEIKEEPVESEIYQETFDTHQIPLEDSFDESSDLETDRKSCPYCPAVFESGVGLSNHIRGHLHRVGLSYKARHVVSPEQVAYEDRKPRGRRKTSTLGRLKKAIRVKTDSETVNSIHSCPLCGDTFDNRTGQSNHIRGHLKKLGRSLTSKKKTPLMLLRELMRDKKELERALQILGRRRDHFPYSTSPKFPIAGRFTPSPMDAKDCMDAKPLTFPFEETESEEMQEDSKLDVKNSLSGATALIGILKKRKCQEETRVKALHLSKNSFTVSSNGEHCSGSRLSALPNSLNEKGEFNRKVCVHCNATFHSGVSLSNHLRAYEKRKKNALMEGTTFDCCKARRQRSRPGSKKKTLPLTQTPEEMYRLTCRFCDLVFQGPLSVQEDWIKHLQRHIMNTSVPHTGLSMIEVPPLHKDLQALKHEEASLTATHAAS</sequence>
<dbReference type="GeneTree" id="ENSGT00940000158258"/>
<feature type="domain" description="C2H2-type" evidence="13">
    <location>
        <begin position="262"/>
        <end position="289"/>
    </location>
</feature>
<comment type="subcellular location">
    <subcellularLocation>
        <location evidence="1">Nucleus</location>
    </subcellularLocation>
</comment>